<evidence type="ECO:0000313" key="2">
    <source>
        <dbReference type="EMBL" id="KAF2840042.1"/>
    </source>
</evidence>
<dbReference type="AlphaFoldDB" id="A0A9P4VSN3"/>
<feature type="region of interest" description="Disordered" evidence="1">
    <location>
        <begin position="1"/>
        <end position="82"/>
    </location>
</feature>
<keyword evidence="3" id="KW-1185">Reference proteome</keyword>
<reference evidence="2" key="1">
    <citation type="journal article" date="2020" name="Stud. Mycol.">
        <title>101 Dothideomycetes genomes: a test case for predicting lifestyles and emergence of pathogens.</title>
        <authorList>
            <person name="Haridas S."/>
            <person name="Albert R."/>
            <person name="Binder M."/>
            <person name="Bloem J."/>
            <person name="Labutti K."/>
            <person name="Salamov A."/>
            <person name="Andreopoulos B."/>
            <person name="Baker S."/>
            <person name="Barry K."/>
            <person name="Bills G."/>
            <person name="Bluhm B."/>
            <person name="Cannon C."/>
            <person name="Castanera R."/>
            <person name="Culley D."/>
            <person name="Daum C."/>
            <person name="Ezra D."/>
            <person name="Gonzalez J."/>
            <person name="Henrissat B."/>
            <person name="Kuo A."/>
            <person name="Liang C."/>
            <person name="Lipzen A."/>
            <person name="Lutzoni F."/>
            <person name="Magnuson J."/>
            <person name="Mondo S."/>
            <person name="Nolan M."/>
            <person name="Ohm R."/>
            <person name="Pangilinan J."/>
            <person name="Park H.-J."/>
            <person name="Ramirez L."/>
            <person name="Alfaro M."/>
            <person name="Sun H."/>
            <person name="Tritt A."/>
            <person name="Yoshinaga Y."/>
            <person name="Zwiers L.-H."/>
            <person name="Turgeon B."/>
            <person name="Goodwin S."/>
            <person name="Spatafora J."/>
            <person name="Crous P."/>
            <person name="Grigoriev I."/>
        </authorList>
    </citation>
    <scope>NUCLEOTIDE SEQUENCE</scope>
    <source>
        <strain evidence="2">CBS 101060</strain>
    </source>
</reference>
<sequence length="149" mass="17933">MAERIVRNSRPCFYERQGQNRTERIHSSAPSPKRGIRRARSASPLRPPMDRQPLCPQFRAEMERNRKEEEKTEDGRNKWAKIDLRWKQAEESEQKRKEALQRIKEMREAQEEWKRKPGGNCEEGGRWVDDEEDAIRMATEHALEYRQRE</sequence>
<feature type="region of interest" description="Disordered" evidence="1">
    <location>
        <begin position="109"/>
        <end position="130"/>
    </location>
</feature>
<accession>A0A9P4VSN3</accession>
<organism evidence="2 3">
    <name type="scientific">Patellaria atrata CBS 101060</name>
    <dbReference type="NCBI Taxonomy" id="1346257"/>
    <lineage>
        <taxon>Eukaryota</taxon>
        <taxon>Fungi</taxon>
        <taxon>Dikarya</taxon>
        <taxon>Ascomycota</taxon>
        <taxon>Pezizomycotina</taxon>
        <taxon>Dothideomycetes</taxon>
        <taxon>Dothideomycetes incertae sedis</taxon>
        <taxon>Patellariales</taxon>
        <taxon>Patellariaceae</taxon>
        <taxon>Patellaria</taxon>
    </lineage>
</organism>
<protein>
    <submittedName>
        <fullName evidence="2">Uncharacterized protein</fullName>
    </submittedName>
</protein>
<dbReference type="Proteomes" id="UP000799429">
    <property type="component" value="Unassembled WGS sequence"/>
</dbReference>
<proteinExistence type="predicted"/>
<feature type="compositionally biased region" description="Basic and acidic residues" evidence="1">
    <location>
        <begin position="60"/>
        <end position="82"/>
    </location>
</feature>
<gene>
    <name evidence="2" type="ORF">M501DRAFT_991085</name>
</gene>
<name>A0A9P4VSN3_9PEZI</name>
<comment type="caution">
    <text evidence="2">The sequence shown here is derived from an EMBL/GenBank/DDBJ whole genome shotgun (WGS) entry which is preliminary data.</text>
</comment>
<evidence type="ECO:0000313" key="3">
    <source>
        <dbReference type="Proteomes" id="UP000799429"/>
    </source>
</evidence>
<evidence type="ECO:0000256" key="1">
    <source>
        <dbReference type="SAM" id="MobiDB-lite"/>
    </source>
</evidence>
<dbReference type="EMBL" id="MU006093">
    <property type="protein sequence ID" value="KAF2840042.1"/>
    <property type="molecule type" value="Genomic_DNA"/>
</dbReference>